<organism evidence="1 2">
    <name type="scientific">Rattus norvegicus</name>
    <name type="common">Rat</name>
    <dbReference type="NCBI Taxonomy" id="10116"/>
    <lineage>
        <taxon>Eukaryota</taxon>
        <taxon>Metazoa</taxon>
        <taxon>Chordata</taxon>
        <taxon>Craniata</taxon>
        <taxon>Vertebrata</taxon>
        <taxon>Euteleostomi</taxon>
        <taxon>Mammalia</taxon>
        <taxon>Eutheria</taxon>
        <taxon>Euarchontoglires</taxon>
        <taxon>Glires</taxon>
        <taxon>Rodentia</taxon>
        <taxon>Myomorpha</taxon>
        <taxon>Muroidea</taxon>
        <taxon>Muridae</taxon>
        <taxon>Murinae</taxon>
        <taxon>Rattus</taxon>
    </lineage>
</organism>
<name>A6HU94_RAT</name>
<accession>A6HU94</accession>
<reference evidence="1" key="1">
    <citation type="journal article" date="2005" name="Genome Res.">
        <title>Gene and alternative splicing annotation with AIR.</title>
        <authorList>
            <person name="Florea L."/>
            <person name="Di Francesco V."/>
            <person name="Miller J."/>
            <person name="Turner R."/>
            <person name="Yao A."/>
            <person name="Harris M."/>
            <person name="Walenz B."/>
            <person name="Mobarry C."/>
            <person name="Merkulov G.V."/>
            <person name="Charlab R."/>
            <person name="Dew I."/>
            <person name="Deng Z."/>
            <person name="Istrail S."/>
            <person name="Li P."/>
            <person name="Sutton G."/>
        </authorList>
    </citation>
    <scope>NUCLEOTIDE SEQUENCE</scope>
    <source>
        <strain evidence="1">BN</strain>
    </source>
</reference>
<gene>
    <name evidence="1" type="ORF">rCG_36917</name>
</gene>
<protein>
    <submittedName>
        <fullName evidence="1">RCG36917, isoform CRA_a</fullName>
    </submittedName>
</protein>
<reference evidence="1 2" key="2">
    <citation type="submission" date="2005-07" db="EMBL/GenBank/DDBJ databases">
        <authorList>
            <person name="Mural R.J."/>
            <person name="Li P.W."/>
            <person name="Adams M.D."/>
            <person name="Amanatides P.G."/>
            <person name="Baden-Tillson H."/>
            <person name="Barnstead M."/>
            <person name="Chin S.H."/>
            <person name="Dew I."/>
            <person name="Evans C.A."/>
            <person name="Ferriera S."/>
            <person name="Flanigan M."/>
            <person name="Fosler C."/>
            <person name="Glodek A."/>
            <person name="Gu Z."/>
            <person name="Holt R.A."/>
            <person name="Jennings D."/>
            <person name="Kraft C.L."/>
            <person name="Lu F."/>
            <person name="Nguyen T."/>
            <person name="Nusskern D.R."/>
            <person name="Pfannkoch C.M."/>
            <person name="Sitter C."/>
            <person name="Sutton G.G."/>
            <person name="Venter J.C."/>
            <person name="Wang Z."/>
            <person name="Woodage T."/>
            <person name="Zheng X.H."/>
            <person name="Zhong F."/>
        </authorList>
    </citation>
    <scope>NUCLEOTIDE SEQUENCE [LARGE SCALE GENOMIC DNA]</scope>
    <source>
        <strain evidence="1">BN</strain>
        <strain evidence="2">BN, Sprague-Dawley</strain>
    </source>
</reference>
<dbReference type="Proteomes" id="UP000234681">
    <property type="component" value="Chromosome 15"/>
</dbReference>
<evidence type="ECO:0000313" key="1">
    <source>
        <dbReference type="EMBL" id="EDM02457.1"/>
    </source>
</evidence>
<evidence type="ECO:0000313" key="2">
    <source>
        <dbReference type="Proteomes" id="UP000234681"/>
    </source>
</evidence>
<sequence length="43" mass="4828">MRAAPHMLSHRTWLSSQPHPLRPGSLRLLRVVGIQRRSGAKAT</sequence>
<dbReference type="EMBL" id="CH473951">
    <property type="protein sequence ID" value="EDM02458.1"/>
    <property type="molecule type" value="Genomic_DNA"/>
</dbReference>
<dbReference type="EMBL" id="CH473951">
    <property type="protein sequence ID" value="EDM02457.1"/>
    <property type="molecule type" value="Genomic_DNA"/>
</dbReference>
<dbReference type="AlphaFoldDB" id="A6HU94"/>
<proteinExistence type="predicted"/>